<protein>
    <submittedName>
        <fullName evidence="2">Uncharacterized protein</fullName>
    </submittedName>
</protein>
<proteinExistence type="predicted"/>
<reference evidence="2 3" key="1">
    <citation type="journal article" date="2020" name="Front. Microbiol.">
        <title>Single-cell genomics of novel Actinobacteria with the Wood-Ljungdahl pathway discovered in a serpentinizing system.</title>
        <authorList>
            <person name="Merino N."/>
            <person name="Kawai M."/>
            <person name="Boyd E.S."/>
            <person name="Colman D.R."/>
            <person name="McGlynn S.E."/>
            <person name="Nealson K.H."/>
            <person name="Kurokawa K."/>
            <person name="Hongoh Y."/>
        </authorList>
    </citation>
    <scope>NUCLEOTIDE SEQUENCE [LARGE SCALE GENOMIC DNA]</scope>
    <source>
        <strain evidence="2 3">S44</strain>
    </source>
</reference>
<dbReference type="Proteomes" id="UP000561271">
    <property type="component" value="Unassembled WGS sequence"/>
</dbReference>
<evidence type="ECO:0000313" key="2">
    <source>
        <dbReference type="EMBL" id="GFP37889.1"/>
    </source>
</evidence>
<comment type="caution">
    <text evidence="2">The sequence shown here is derived from an EMBL/GenBank/DDBJ whole genome shotgun (WGS) entry which is preliminary data.</text>
</comment>
<evidence type="ECO:0000256" key="1">
    <source>
        <dbReference type="SAM" id="MobiDB-lite"/>
    </source>
</evidence>
<feature type="region of interest" description="Disordered" evidence="1">
    <location>
        <begin position="1"/>
        <end position="42"/>
    </location>
</feature>
<dbReference type="EMBL" id="BLSC01000208">
    <property type="protein sequence ID" value="GFP37889.1"/>
    <property type="molecule type" value="Genomic_DNA"/>
</dbReference>
<organism evidence="2 3">
    <name type="scientific">Candidatus Hakubella thermalkaliphila</name>
    <dbReference type="NCBI Taxonomy" id="2754717"/>
    <lineage>
        <taxon>Bacteria</taxon>
        <taxon>Bacillati</taxon>
        <taxon>Actinomycetota</taxon>
        <taxon>Actinomycetota incertae sedis</taxon>
        <taxon>Candidatus Hakubellales</taxon>
        <taxon>Candidatus Hakubellaceae</taxon>
        <taxon>Candidatus Hakubella</taxon>
    </lineage>
</organism>
<feature type="compositionally biased region" description="Polar residues" evidence="1">
    <location>
        <begin position="30"/>
        <end position="42"/>
    </location>
</feature>
<name>A0A6V8PZG0_9ACTN</name>
<sequence length="42" mass="4819">MEVKFLKRATQDQGKPGEDHLSGFSRRQTRPFTQLSHSSCKV</sequence>
<feature type="non-terminal residue" evidence="2">
    <location>
        <position position="42"/>
    </location>
</feature>
<accession>A0A6V8PZG0</accession>
<evidence type="ECO:0000313" key="3">
    <source>
        <dbReference type="Proteomes" id="UP000561271"/>
    </source>
</evidence>
<gene>
    <name evidence="2" type="ORF">HKBW3S44_01569</name>
</gene>
<dbReference type="AlphaFoldDB" id="A0A6V8PZG0"/>